<dbReference type="STRING" id="200904.GCA_900168775_02831"/>
<keyword evidence="3" id="KW-1185">Reference proteome</keyword>
<dbReference type="Pfam" id="PF09350">
    <property type="entry name" value="DJC28_CD"/>
    <property type="match status" value="1"/>
</dbReference>
<protein>
    <submittedName>
        <fullName evidence="2">Uncharacterized protein DUF1992</fullName>
    </submittedName>
</protein>
<dbReference type="PANTHER" id="PTHR39158">
    <property type="entry name" value="OS08G0560600 PROTEIN"/>
    <property type="match status" value="1"/>
</dbReference>
<name>A0A366DZ82_9BACI</name>
<evidence type="ECO:0000259" key="1">
    <source>
        <dbReference type="Pfam" id="PF09350"/>
    </source>
</evidence>
<comment type="caution">
    <text evidence="2">The sequence shown here is derived from an EMBL/GenBank/DDBJ whole genome shotgun (WGS) entry which is preliminary data.</text>
</comment>
<sequence length="125" mass="14925">MDFASRMAEEKIREAMKQGSFDHLEGKGKPQQLEDLSHIPAELRMGYHLMKNSDYLPEEIHLHKELLSLREMVKACDNDEEKQQLKRRLTEKELRYRLLMEKRGSQQTSAFKSYQSKINQQLFRK</sequence>
<reference evidence="2 3" key="1">
    <citation type="submission" date="2018-06" db="EMBL/GenBank/DDBJ databases">
        <title>Genomic Encyclopedia of Type Strains, Phase IV (KMG-IV): sequencing the most valuable type-strain genomes for metagenomic binning, comparative biology and taxonomic classification.</title>
        <authorList>
            <person name="Goeker M."/>
        </authorList>
    </citation>
    <scope>NUCLEOTIDE SEQUENCE [LARGE SCALE GENOMIC DNA]</scope>
    <source>
        <strain evidence="2 3">DSM 15140</strain>
    </source>
</reference>
<dbReference type="EMBL" id="QNRI01000008">
    <property type="protein sequence ID" value="RBO95347.1"/>
    <property type="molecule type" value="Genomic_DNA"/>
</dbReference>
<dbReference type="OrthoDB" id="9798476at2"/>
<feature type="domain" description="DnaJ homologue subfamily C member 28 conserved" evidence="1">
    <location>
        <begin position="7"/>
        <end position="73"/>
    </location>
</feature>
<proteinExistence type="predicted"/>
<dbReference type="InterPro" id="IPR052573">
    <property type="entry name" value="DnaJ_C_subfamily_28"/>
</dbReference>
<evidence type="ECO:0000313" key="3">
    <source>
        <dbReference type="Proteomes" id="UP000252254"/>
    </source>
</evidence>
<dbReference type="InterPro" id="IPR018961">
    <property type="entry name" value="DnaJ_homolog_subfam-C_membr-28"/>
</dbReference>
<organism evidence="2 3">
    <name type="scientific">Paraliobacillus ryukyuensis</name>
    <dbReference type="NCBI Taxonomy" id="200904"/>
    <lineage>
        <taxon>Bacteria</taxon>
        <taxon>Bacillati</taxon>
        <taxon>Bacillota</taxon>
        <taxon>Bacilli</taxon>
        <taxon>Bacillales</taxon>
        <taxon>Bacillaceae</taxon>
        <taxon>Paraliobacillus</taxon>
    </lineage>
</organism>
<dbReference type="PANTHER" id="PTHR39158:SF1">
    <property type="entry name" value="DNAJ HOMOLOG SUBFAMILY C MEMBER 28"/>
    <property type="match status" value="1"/>
</dbReference>
<evidence type="ECO:0000313" key="2">
    <source>
        <dbReference type="EMBL" id="RBO95347.1"/>
    </source>
</evidence>
<gene>
    <name evidence="2" type="ORF">DES48_10857</name>
</gene>
<dbReference type="AlphaFoldDB" id="A0A366DZ82"/>
<dbReference type="RefSeq" id="WP_113869336.1">
    <property type="nucleotide sequence ID" value="NZ_BAABQN010000012.1"/>
</dbReference>
<dbReference type="Proteomes" id="UP000252254">
    <property type="component" value="Unassembled WGS sequence"/>
</dbReference>
<accession>A0A366DZ82</accession>